<dbReference type="Gene3D" id="3.30.43.10">
    <property type="entry name" value="Uridine Diphospho-n-acetylenolpyruvylglucosamine Reductase, domain 2"/>
    <property type="match status" value="1"/>
</dbReference>
<comment type="pathway">
    <text evidence="4">Cell wall biogenesis; peptidoglycan biosynthesis.</text>
</comment>
<dbReference type="GO" id="GO:0005829">
    <property type="term" value="C:cytosol"/>
    <property type="evidence" value="ECO:0007669"/>
    <property type="project" value="TreeGrafter"/>
</dbReference>
<keyword evidence="9" id="KW-0274">FAD</keyword>
<evidence type="ECO:0000256" key="8">
    <source>
        <dbReference type="ARBA" id="ARBA00022630"/>
    </source>
</evidence>
<keyword evidence="10" id="KW-0521">NADP</keyword>
<comment type="function">
    <text evidence="2">Cell wall formation.</text>
</comment>
<dbReference type="EMBL" id="UINC01034071">
    <property type="protein sequence ID" value="SVB24331.1"/>
    <property type="molecule type" value="Genomic_DNA"/>
</dbReference>
<evidence type="ECO:0000256" key="13">
    <source>
        <dbReference type="ARBA" id="ARBA00023002"/>
    </source>
</evidence>
<evidence type="ECO:0000256" key="5">
    <source>
        <dbReference type="ARBA" id="ARBA00012518"/>
    </source>
</evidence>
<dbReference type="SUPFAM" id="SSF56194">
    <property type="entry name" value="Uridine diphospho-N-Acetylenolpyruvylglucosamine reductase, MurB, C-terminal domain"/>
    <property type="match status" value="1"/>
</dbReference>
<keyword evidence="8" id="KW-0285">Flavoprotein</keyword>
<evidence type="ECO:0000256" key="1">
    <source>
        <dbReference type="ARBA" id="ARBA00001974"/>
    </source>
</evidence>
<dbReference type="GO" id="GO:0008360">
    <property type="term" value="P:regulation of cell shape"/>
    <property type="evidence" value="ECO:0007669"/>
    <property type="project" value="UniProtKB-KW"/>
</dbReference>
<evidence type="ECO:0000256" key="15">
    <source>
        <dbReference type="ARBA" id="ARBA00023316"/>
    </source>
</evidence>
<protein>
    <recommendedName>
        <fullName evidence="5">UDP-N-acetylmuramate dehydrogenase</fullName>
        <ecNumber evidence="5">1.3.1.98</ecNumber>
    </recommendedName>
</protein>
<keyword evidence="13" id="KW-0560">Oxidoreductase</keyword>
<keyword evidence="12" id="KW-0573">Peptidoglycan synthesis</keyword>
<feature type="non-terminal residue" evidence="18">
    <location>
        <position position="1"/>
    </location>
</feature>
<reference evidence="18" key="1">
    <citation type="submission" date="2018-05" db="EMBL/GenBank/DDBJ databases">
        <authorList>
            <person name="Lanie J.A."/>
            <person name="Ng W.-L."/>
            <person name="Kazmierczak K.M."/>
            <person name="Andrzejewski T.M."/>
            <person name="Davidsen T.M."/>
            <person name="Wayne K.J."/>
            <person name="Tettelin H."/>
            <person name="Glass J.I."/>
            <person name="Rusch D."/>
            <person name="Podicherti R."/>
            <person name="Tsui H.-C.T."/>
            <person name="Winkler M.E."/>
        </authorList>
    </citation>
    <scope>NUCLEOTIDE SEQUENCE</scope>
</reference>
<evidence type="ECO:0000256" key="2">
    <source>
        <dbReference type="ARBA" id="ARBA00003921"/>
    </source>
</evidence>
<comment type="cofactor">
    <cofactor evidence="1">
        <name>FAD</name>
        <dbReference type="ChEBI" id="CHEBI:57692"/>
    </cofactor>
</comment>
<evidence type="ECO:0000256" key="9">
    <source>
        <dbReference type="ARBA" id="ARBA00022827"/>
    </source>
</evidence>
<evidence type="ECO:0000259" key="17">
    <source>
        <dbReference type="PROSITE" id="PS51387"/>
    </source>
</evidence>
<proteinExistence type="inferred from homology"/>
<evidence type="ECO:0000256" key="11">
    <source>
        <dbReference type="ARBA" id="ARBA00022960"/>
    </source>
</evidence>
<gene>
    <name evidence="18" type="ORF">METZ01_LOCUS177185</name>
</gene>
<dbReference type="InterPro" id="IPR036318">
    <property type="entry name" value="FAD-bd_PCMH-like_sf"/>
</dbReference>
<evidence type="ECO:0000313" key="18">
    <source>
        <dbReference type="EMBL" id="SVB24331.1"/>
    </source>
</evidence>
<dbReference type="Pfam" id="PF02873">
    <property type="entry name" value="MurB_C"/>
    <property type="match status" value="1"/>
</dbReference>
<evidence type="ECO:0000256" key="4">
    <source>
        <dbReference type="ARBA" id="ARBA00004752"/>
    </source>
</evidence>
<dbReference type="PANTHER" id="PTHR21071">
    <property type="entry name" value="UDP-N-ACETYLENOLPYRUVOYLGLUCOSAMINE REDUCTASE"/>
    <property type="match status" value="1"/>
</dbReference>
<dbReference type="GO" id="GO:0008762">
    <property type="term" value="F:UDP-N-acetylmuramate dehydrogenase activity"/>
    <property type="evidence" value="ECO:0007669"/>
    <property type="project" value="UniProtKB-EC"/>
</dbReference>
<dbReference type="UniPathway" id="UPA00219"/>
<dbReference type="GO" id="GO:0051301">
    <property type="term" value="P:cell division"/>
    <property type="evidence" value="ECO:0007669"/>
    <property type="project" value="UniProtKB-KW"/>
</dbReference>
<feature type="domain" description="FAD-binding PCMH-type" evidence="17">
    <location>
        <begin position="24"/>
        <end position="188"/>
    </location>
</feature>
<keyword evidence="7" id="KW-0132">Cell division</keyword>
<comment type="subcellular location">
    <subcellularLocation>
        <location evidence="3">Cytoplasm</location>
    </subcellularLocation>
</comment>
<evidence type="ECO:0000256" key="16">
    <source>
        <dbReference type="ARBA" id="ARBA00048914"/>
    </source>
</evidence>
<dbReference type="InterPro" id="IPR016169">
    <property type="entry name" value="FAD-bd_PCMH_sub2"/>
</dbReference>
<sequence length="293" mass="33353">IEKIKKKLKSKFYYDYEIYKHTWFKAGGKAYIFCLVYDEEELEIILNNIGNLQYKIIGAGSNVLIRDKGFDGIIFKLGKLFNHISIQDNFINVGAGILDINFSKFAQMHSIKNLEFYSGIPGTIGGAIKMNAGCYGSETKKVLKSIKTINNKGEINFFTNNQLNLKYRESSLSDNDIVISAQYKLEYGEKEEIDKNIYEIKLQREQSQPFRTKTGGSTFKNPDNNYAAKLIEMAGCKNLNVGDAYVSEKHANFLINANNASAKDIEELGLRIIDKVFDKFQIQLKWEIKILGV</sequence>
<keyword evidence="15" id="KW-0961">Cell wall biogenesis/degradation</keyword>
<dbReference type="InterPro" id="IPR003170">
    <property type="entry name" value="MurB"/>
</dbReference>
<accession>A0A382CF95</accession>
<dbReference type="SUPFAM" id="SSF56176">
    <property type="entry name" value="FAD-binding/transporter-associated domain-like"/>
    <property type="match status" value="1"/>
</dbReference>
<dbReference type="NCBIfam" id="NF010480">
    <property type="entry name" value="PRK13905.1"/>
    <property type="match status" value="1"/>
</dbReference>
<dbReference type="GO" id="GO:0071949">
    <property type="term" value="F:FAD binding"/>
    <property type="evidence" value="ECO:0007669"/>
    <property type="project" value="InterPro"/>
</dbReference>
<evidence type="ECO:0000256" key="12">
    <source>
        <dbReference type="ARBA" id="ARBA00022984"/>
    </source>
</evidence>
<dbReference type="InterPro" id="IPR011601">
    <property type="entry name" value="MurB_C"/>
</dbReference>
<comment type="catalytic activity">
    <reaction evidence="16">
        <text>UDP-N-acetyl-alpha-D-muramate + NADP(+) = UDP-N-acetyl-3-O-(1-carboxyvinyl)-alpha-D-glucosamine + NADPH + H(+)</text>
        <dbReference type="Rhea" id="RHEA:12248"/>
        <dbReference type="ChEBI" id="CHEBI:15378"/>
        <dbReference type="ChEBI" id="CHEBI:57783"/>
        <dbReference type="ChEBI" id="CHEBI:58349"/>
        <dbReference type="ChEBI" id="CHEBI:68483"/>
        <dbReference type="ChEBI" id="CHEBI:70757"/>
        <dbReference type="EC" id="1.3.1.98"/>
    </reaction>
</comment>
<organism evidence="18">
    <name type="scientific">marine metagenome</name>
    <dbReference type="NCBI Taxonomy" id="408172"/>
    <lineage>
        <taxon>unclassified sequences</taxon>
        <taxon>metagenomes</taxon>
        <taxon>ecological metagenomes</taxon>
    </lineage>
</organism>
<dbReference type="InterPro" id="IPR016166">
    <property type="entry name" value="FAD-bd_PCMH"/>
</dbReference>
<evidence type="ECO:0000256" key="10">
    <source>
        <dbReference type="ARBA" id="ARBA00022857"/>
    </source>
</evidence>
<evidence type="ECO:0000256" key="14">
    <source>
        <dbReference type="ARBA" id="ARBA00023306"/>
    </source>
</evidence>
<dbReference type="GO" id="GO:0009252">
    <property type="term" value="P:peptidoglycan biosynthetic process"/>
    <property type="evidence" value="ECO:0007669"/>
    <property type="project" value="UniProtKB-UniPathway"/>
</dbReference>
<dbReference type="PROSITE" id="PS51387">
    <property type="entry name" value="FAD_PCMH"/>
    <property type="match status" value="1"/>
</dbReference>
<keyword evidence="6" id="KW-0963">Cytoplasm</keyword>
<keyword evidence="11" id="KW-0133">Cell shape</keyword>
<dbReference type="PANTHER" id="PTHR21071:SF4">
    <property type="entry name" value="UDP-N-ACETYLENOLPYRUVOYLGLUCOSAMINE REDUCTASE"/>
    <property type="match status" value="1"/>
</dbReference>
<dbReference type="AlphaFoldDB" id="A0A382CF95"/>
<dbReference type="InterPro" id="IPR006094">
    <property type="entry name" value="Oxid_FAD_bind_N"/>
</dbReference>
<dbReference type="Pfam" id="PF01565">
    <property type="entry name" value="FAD_binding_4"/>
    <property type="match status" value="1"/>
</dbReference>
<dbReference type="EC" id="1.3.1.98" evidence="5"/>
<dbReference type="GO" id="GO:0071555">
    <property type="term" value="P:cell wall organization"/>
    <property type="evidence" value="ECO:0007669"/>
    <property type="project" value="UniProtKB-KW"/>
</dbReference>
<dbReference type="InterPro" id="IPR036635">
    <property type="entry name" value="MurB_C_sf"/>
</dbReference>
<dbReference type="Gene3D" id="3.30.465.10">
    <property type="match status" value="1"/>
</dbReference>
<dbReference type="Gene3D" id="3.90.78.10">
    <property type="entry name" value="UDP-N-acetylenolpyruvoylglucosamine reductase, C-terminal domain"/>
    <property type="match status" value="1"/>
</dbReference>
<keyword evidence="14" id="KW-0131">Cell cycle</keyword>
<dbReference type="InterPro" id="IPR016167">
    <property type="entry name" value="FAD-bd_PCMH_sub1"/>
</dbReference>
<dbReference type="HAMAP" id="MF_00037">
    <property type="entry name" value="MurB"/>
    <property type="match status" value="1"/>
</dbReference>
<evidence type="ECO:0000256" key="7">
    <source>
        <dbReference type="ARBA" id="ARBA00022618"/>
    </source>
</evidence>
<evidence type="ECO:0000256" key="3">
    <source>
        <dbReference type="ARBA" id="ARBA00004496"/>
    </source>
</evidence>
<name>A0A382CF95_9ZZZZ</name>
<dbReference type="NCBIfam" id="TIGR00179">
    <property type="entry name" value="murB"/>
    <property type="match status" value="1"/>
</dbReference>
<evidence type="ECO:0000256" key="6">
    <source>
        <dbReference type="ARBA" id="ARBA00022490"/>
    </source>
</evidence>